<keyword evidence="1" id="KW-0863">Zinc-finger</keyword>
<accession>A0A1A5YM50</accession>
<proteinExistence type="predicted"/>
<dbReference type="EMBL" id="LYPA01000046">
    <property type="protein sequence ID" value="OBR66460.1"/>
    <property type="molecule type" value="Genomic_DNA"/>
</dbReference>
<dbReference type="OrthoDB" id="7593573at2"/>
<sequence>MRVNKELYSIFEKEIREQLSLPELKRGWTVYIEGNVDAVKEVAHNTITVIVRGNDLNAVVMDFDNFHYTSCTCPYDGVCMHMAAAFFQSLAQQEGEQEAKQAYFRMMGISTASALVSAGEEASPGITPHSLSGWFDDMHSMYGHTWQKCRHSLHALQPVLSGLKGVSKNWDKPMLRLHWIASIVFVLEQAERAIETVDSFSRYYHEMSFIRMAEPWIEHAFELIGEIDAAGLEGQELDIVNELTAYVRKRAFLDEKQLFEWISFYMAICDNFSFNEAWFQQELLYLNNRLEENAGAEQASSDRLHAAAGMMHYFAQDDRKAIEHFRQCSFERNQRLIYPCVGARMNEENWDIAGEWMAYLFDCIKGVRSARNIGPFMTLCRHGDLLRPDLPQWNHYMMELLPYSYADLSEHWIEMKRFGDWADLQMLMGVKPEDHNAATLRDVGKADPHCLIPLYHQSIEAAIQSRNRQSYRLAVKQLKKLEKLYKAVKEGSRFEGYLSGLAAKYQRLRALQEELWRGKLIQ</sequence>
<organism evidence="3 4">
    <name type="scientific">Paenibacillus oryzae</name>
    <dbReference type="NCBI Taxonomy" id="1844972"/>
    <lineage>
        <taxon>Bacteria</taxon>
        <taxon>Bacillati</taxon>
        <taxon>Bacillota</taxon>
        <taxon>Bacilli</taxon>
        <taxon>Bacillales</taxon>
        <taxon>Paenibacillaceae</taxon>
        <taxon>Paenibacillus</taxon>
    </lineage>
</organism>
<dbReference type="PROSITE" id="PS50966">
    <property type="entry name" value="ZF_SWIM"/>
    <property type="match status" value="1"/>
</dbReference>
<dbReference type="InterPro" id="IPR007527">
    <property type="entry name" value="Znf_SWIM"/>
</dbReference>
<reference evidence="3 4" key="1">
    <citation type="submission" date="2016-05" db="EMBL/GenBank/DDBJ databases">
        <title>Paenibacillus oryzae. sp. nov., isolated from the rice root.</title>
        <authorList>
            <person name="Zhang J."/>
            <person name="Zhang X."/>
        </authorList>
    </citation>
    <scope>NUCLEOTIDE SEQUENCE [LARGE SCALE GENOMIC DNA]</scope>
    <source>
        <strain evidence="3 4">1DrF-4</strain>
    </source>
</reference>
<keyword evidence="1" id="KW-0862">Zinc</keyword>
<keyword evidence="1" id="KW-0479">Metal-binding</keyword>
<protein>
    <recommendedName>
        <fullName evidence="2">SWIM-type domain-containing protein</fullName>
    </recommendedName>
</protein>
<comment type="caution">
    <text evidence="3">The sequence shown here is derived from an EMBL/GenBank/DDBJ whole genome shotgun (WGS) entry which is preliminary data.</text>
</comment>
<evidence type="ECO:0000259" key="2">
    <source>
        <dbReference type="PROSITE" id="PS50966"/>
    </source>
</evidence>
<dbReference type="GO" id="GO:0008270">
    <property type="term" value="F:zinc ion binding"/>
    <property type="evidence" value="ECO:0007669"/>
    <property type="project" value="UniProtKB-KW"/>
</dbReference>
<dbReference type="RefSeq" id="WP_068681651.1">
    <property type="nucleotide sequence ID" value="NZ_LYPA01000046.1"/>
</dbReference>
<gene>
    <name evidence="3" type="ORF">A7K91_03155</name>
</gene>
<keyword evidence="4" id="KW-1185">Reference proteome</keyword>
<evidence type="ECO:0000313" key="4">
    <source>
        <dbReference type="Proteomes" id="UP000092024"/>
    </source>
</evidence>
<dbReference type="AlphaFoldDB" id="A0A1A5YM50"/>
<dbReference type="STRING" id="1844972.A7K91_03155"/>
<name>A0A1A5YM50_9BACL</name>
<feature type="domain" description="SWIM-type" evidence="2">
    <location>
        <begin position="57"/>
        <end position="90"/>
    </location>
</feature>
<dbReference type="Proteomes" id="UP000092024">
    <property type="component" value="Unassembled WGS sequence"/>
</dbReference>
<evidence type="ECO:0000256" key="1">
    <source>
        <dbReference type="PROSITE-ProRule" id="PRU00325"/>
    </source>
</evidence>
<evidence type="ECO:0000313" key="3">
    <source>
        <dbReference type="EMBL" id="OBR66460.1"/>
    </source>
</evidence>